<dbReference type="AlphaFoldDB" id="A0A7W7ZYH8"/>
<evidence type="ECO:0000256" key="1">
    <source>
        <dbReference type="ARBA" id="ARBA00023015"/>
    </source>
</evidence>
<dbReference type="EMBL" id="JACHIN010000002">
    <property type="protein sequence ID" value="MBB5076185.1"/>
    <property type="molecule type" value="Genomic_DNA"/>
</dbReference>
<proteinExistence type="predicted"/>
<dbReference type="InterPro" id="IPR036388">
    <property type="entry name" value="WH-like_DNA-bd_sf"/>
</dbReference>
<keyword evidence="1" id="KW-0805">Transcription regulation</keyword>
<dbReference type="SMART" id="SM00421">
    <property type="entry name" value="HTH_LUXR"/>
    <property type="match status" value="1"/>
</dbReference>
<dbReference type="GO" id="GO:0006355">
    <property type="term" value="P:regulation of DNA-templated transcription"/>
    <property type="evidence" value="ECO:0007669"/>
    <property type="project" value="InterPro"/>
</dbReference>
<gene>
    <name evidence="5" type="ORF">HNR40_001649</name>
</gene>
<sequence>MAENSLAGLVSPQAQALYDRLTSSGALELDVDVDGDAPETLELLSMGVAFRGGEGDALLRPVGIAAALRTLLDREHAELTGRQARLAAGWRALAARWSAHDDHPASAPISGVQVIPTMAEAAAKAVELYAAGTRLVRAAFTIAFETEPTPHRLLLPPPAALEGGARYLGLYDAAYSNVPWGRRLMSDSAVAGETVRMRRAIPTKMILVDDAMALVAATATGLPALLVTSPDLLRMLADWFDLMWRDSVDAEGEDIPLTRAQRRVVLQLAAGKTDEQIAHETGISVRTVRRHIAVAMSALGAETRFAAGVTASRKGWI</sequence>
<dbReference type="InterPro" id="IPR000792">
    <property type="entry name" value="Tscrpt_reg_LuxR_C"/>
</dbReference>
<dbReference type="PROSITE" id="PS50043">
    <property type="entry name" value="HTH_LUXR_2"/>
    <property type="match status" value="1"/>
</dbReference>
<feature type="domain" description="HTH luxR-type" evidence="4">
    <location>
        <begin position="250"/>
        <end position="315"/>
    </location>
</feature>
<dbReference type="Proteomes" id="UP000568380">
    <property type="component" value="Unassembled WGS sequence"/>
</dbReference>
<keyword evidence="3" id="KW-0804">Transcription</keyword>
<protein>
    <submittedName>
        <fullName evidence="5">DNA-binding CsgD family transcriptional regulator</fullName>
    </submittedName>
</protein>
<dbReference type="PANTHER" id="PTHR43214">
    <property type="entry name" value="TWO-COMPONENT RESPONSE REGULATOR"/>
    <property type="match status" value="1"/>
</dbReference>
<dbReference type="PANTHER" id="PTHR43214:SF24">
    <property type="entry name" value="TRANSCRIPTIONAL REGULATORY PROTEIN NARL-RELATED"/>
    <property type="match status" value="1"/>
</dbReference>
<dbReference type="Gene3D" id="1.10.10.10">
    <property type="entry name" value="Winged helix-like DNA-binding domain superfamily/Winged helix DNA-binding domain"/>
    <property type="match status" value="1"/>
</dbReference>
<keyword evidence="6" id="KW-1185">Reference proteome</keyword>
<organism evidence="5 6">
    <name type="scientific">Nonomuraea endophytica</name>
    <dbReference type="NCBI Taxonomy" id="714136"/>
    <lineage>
        <taxon>Bacteria</taxon>
        <taxon>Bacillati</taxon>
        <taxon>Actinomycetota</taxon>
        <taxon>Actinomycetes</taxon>
        <taxon>Streptosporangiales</taxon>
        <taxon>Streptosporangiaceae</taxon>
        <taxon>Nonomuraea</taxon>
    </lineage>
</organism>
<evidence type="ECO:0000256" key="3">
    <source>
        <dbReference type="ARBA" id="ARBA00023163"/>
    </source>
</evidence>
<dbReference type="Pfam" id="PF00196">
    <property type="entry name" value="GerE"/>
    <property type="match status" value="1"/>
</dbReference>
<reference evidence="5 6" key="1">
    <citation type="submission" date="2020-08" db="EMBL/GenBank/DDBJ databases">
        <title>Genomic Encyclopedia of Type Strains, Phase IV (KMG-IV): sequencing the most valuable type-strain genomes for metagenomic binning, comparative biology and taxonomic classification.</title>
        <authorList>
            <person name="Goeker M."/>
        </authorList>
    </citation>
    <scope>NUCLEOTIDE SEQUENCE [LARGE SCALE GENOMIC DNA]</scope>
    <source>
        <strain evidence="5 6">DSM 45385</strain>
    </source>
</reference>
<comment type="caution">
    <text evidence="5">The sequence shown here is derived from an EMBL/GenBank/DDBJ whole genome shotgun (WGS) entry which is preliminary data.</text>
</comment>
<evidence type="ECO:0000256" key="2">
    <source>
        <dbReference type="ARBA" id="ARBA00023125"/>
    </source>
</evidence>
<name>A0A7W7ZYH8_9ACTN</name>
<dbReference type="InterPro" id="IPR039420">
    <property type="entry name" value="WalR-like"/>
</dbReference>
<evidence type="ECO:0000313" key="5">
    <source>
        <dbReference type="EMBL" id="MBB5076185.1"/>
    </source>
</evidence>
<dbReference type="RefSeq" id="WP_184959566.1">
    <property type="nucleotide sequence ID" value="NZ_JACHIN010000002.1"/>
</dbReference>
<dbReference type="GO" id="GO:0003677">
    <property type="term" value="F:DNA binding"/>
    <property type="evidence" value="ECO:0007669"/>
    <property type="project" value="UniProtKB-KW"/>
</dbReference>
<dbReference type="InterPro" id="IPR016032">
    <property type="entry name" value="Sig_transdc_resp-reg_C-effctor"/>
</dbReference>
<dbReference type="SUPFAM" id="SSF46894">
    <property type="entry name" value="C-terminal effector domain of the bipartite response regulators"/>
    <property type="match status" value="1"/>
</dbReference>
<keyword evidence="2 5" id="KW-0238">DNA-binding</keyword>
<accession>A0A7W7ZYH8</accession>
<evidence type="ECO:0000313" key="6">
    <source>
        <dbReference type="Proteomes" id="UP000568380"/>
    </source>
</evidence>
<dbReference type="CDD" id="cd06170">
    <property type="entry name" value="LuxR_C_like"/>
    <property type="match status" value="1"/>
</dbReference>
<evidence type="ECO:0000259" key="4">
    <source>
        <dbReference type="PROSITE" id="PS50043"/>
    </source>
</evidence>
<dbReference type="PRINTS" id="PR00038">
    <property type="entry name" value="HTHLUXR"/>
</dbReference>